<keyword evidence="2" id="KW-1185">Reference proteome</keyword>
<sequence length="331" mass="37671">MLSSRFPLALSKPITPRIIKAQPKYVRRVTRRSLDSGGTTPTRHSRRTAVSTLDPTRLETSDYVDISSLRRYLLRIKSPDRNAPPSLAFPYFPYHKRKRVDMSFPPRTAGYFYFHHSKDLPVTTGAVRFRIASPAKFSAGDDLLRPDGTPWEVTLASIAKSRPALRELLLRDGLVTEAELSECTALLPSRRARPQAFLYRFDQPFSIRFDGALVIQIVVGDQKYRRRIFPLVDQRKGAGFAPYSGRALVRFEVSPLPEHEKSRVVLRVVKIIDQPQLLIPDYDSYVPRPVEGELISRPGQGSTTVKIWSNKLFSKQWDPLRLLLEAAKSKS</sequence>
<comment type="caution">
    <text evidence="1">The sequence shown here is derived from an EMBL/GenBank/DDBJ whole genome shotgun (WGS) entry which is preliminary data.</text>
</comment>
<dbReference type="AlphaFoldDB" id="A0A8H7CZR8"/>
<name>A0A8H7CZR8_9AGAR</name>
<gene>
    <name evidence="1" type="ORF">MVEN_01079900</name>
</gene>
<evidence type="ECO:0000313" key="2">
    <source>
        <dbReference type="Proteomes" id="UP000620124"/>
    </source>
</evidence>
<evidence type="ECO:0000313" key="1">
    <source>
        <dbReference type="EMBL" id="KAF7353936.1"/>
    </source>
</evidence>
<dbReference type="OrthoDB" id="2839137at2759"/>
<proteinExistence type="predicted"/>
<reference evidence="1" key="1">
    <citation type="submission" date="2020-05" db="EMBL/GenBank/DDBJ databases">
        <title>Mycena genomes resolve the evolution of fungal bioluminescence.</title>
        <authorList>
            <person name="Tsai I.J."/>
        </authorList>
    </citation>
    <scope>NUCLEOTIDE SEQUENCE</scope>
    <source>
        <strain evidence="1">CCC161011</strain>
    </source>
</reference>
<organism evidence="1 2">
    <name type="scientific">Mycena venus</name>
    <dbReference type="NCBI Taxonomy" id="2733690"/>
    <lineage>
        <taxon>Eukaryota</taxon>
        <taxon>Fungi</taxon>
        <taxon>Dikarya</taxon>
        <taxon>Basidiomycota</taxon>
        <taxon>Agaricomycotina</taxon>
        <taxon>Agaricomycetes</taxon>
        <taxon>Agaricomycetidae</taxon>
        <taxon>Agaricales</taxon>
        <taxon>Marasmiineae</taxon>
        <taxon>Mycenaceae</taxon>
        <taxon>Mycena</taxon>
    </lineage>
</organism>
<dbReference type="Proteomes" id="UP000620124">
    <property type="component" value="Unassembled WGS sequence"/>
</dbReference>
<protein>
    <submittedName>
        <fullName evidence="1">Uncharacterized protein</fullName>
    </submittedName>
</protein>
<accession>A0A8H7CZR8</accession>
<dbReference type="EMBL" id="JACAZI010000008">
    <property type="protein sequence ID" value="KAF7353936.1"/>
    <property type="molecule type" value="Genomic_DNA"/>
</dbReference>